<dbReference type="PANTHER" id="PTHR31514">
    <property type="entry name" value="MUSCULAR LMNA-INTERACTING PROTEIN MLIP"/>
    <property type="match status" value="1"/>
</dbReference>
<evidence type="ECO:0000313" key="2">
    <source>
        <dbReference type="Ensembl" id="ENSCCRP00000046600.2"/>
    </source>
</evidence>
<dbReference type="AlphaFoldDB" id="A0A8C1CDY0"/>
<dbReference type="Ensembl" id="ENSCCRT00000050493.2">
    <property type="protein sequence ID" value="ENSCCRP00000046600.2"/>
    <property type="gene ID" value="ENSCCRG00000024844.2"/>
</dbReference>
<feature type="region of interest" description="Disordered" evidence="1">
    <location>
        <begin position="290"/>
        <end position="309"/>
    </location>
</feature>
<evidence type="ECO:0000256" key="1">
    <source>
        <dbReference type="SAM" id="MobiDB-lite"/>
    </source>
</evidence>
<dbReference type="InterPro" id="IPR029331">
    <property type="entry name" value="MLIP"/>
</dbReference>
<dbReference type="OMA" id="MSEDCCA"/>
<accession>A0A8C1CDY0</accession>
<feature type="region of interest" description="Disordered" evidence="1">
    <location>
        <begin position="643"/>
        <end position="671"/>
    </location>
</feature>
<feature type="region of interest" description="Disordered" evidence="1">
    <location>
        <begin position="701"/>
        <end position="770"/>
    </location>
</feature>
<evidence type="ECO:0000313" key="3">
    <source>
        <dbReference type="Proteomes" id="UP001108240"/>
    </source>
</evidence>
<feature type="compositionally biased region" description="Low complexity" evidence="1">
    <location>
        <begin position="61"/>
        <end position="71"/>
    </location>
</feature>
<proteinExistence type="predicted"/>
<organism evidence="2 3">
    <name type="scientific">Cyprinus carpio carpio</name>
    <dbReference type="NCBI Taxonomy" id="630221"/>
    <lineage>
        <taxon>Eukaryota</taxon>
        <taxon>Metazoa</taxon>
        <taxon>Chordata</taxon>
        <taxon>Craniata</taxon>
        <taxon>Vertebrata</taxon>
        <taxon>Euteleostomi</taxon>
        <taxon>Actinopterygii</taxon>
        <taxon>Neopterygii</taxon>
        <taxon>Teleostei</taxon>
        <taxon>Ostariophysi</taxon>
        <taxon>Cypriniformes</taxon>
        <taxon>Cyprinidae</taxon>
        <taxon>Cyprininae</taxon>
        <taxon>Cyprinus</taxon>
    </lineage>
</organism>
<reference evidence="2" key="1">
    <citation type="submission" date="2025-08" db="UniProtKB">
        <authorList>
            <consortium name="Ensembl"/>
        </authorList>
    </citation>
    <scope>IDENTIFICATION</scope>
</reference>
<dbReference type="Proteomes" id="UP001108240">
    <property type="component" value="Unplaced"/>
</dbReference>
<feature type="compositionally biased region" description="Polar residues" evidence="1">
    <location>
        <begin position="509"/>
        <end position="531"/>
    </location>
</feature>
<feature type="compositionally biased region" description="Basic and acidic residues" evidence="1">
    <location>
        <begin position="739"/>
        <end position="770"/>
    </location>
</feature>
<keyword evidence="3" id="KW-1185">Reference proteome</keyword>
<dbReference type="PANTHER" id="PTHR31514:SF1">
    <property type="entry name" value="MUSCULAR LMNA-INTERACTING PROTEIN"/>
    <property type="match status" value="1"/>
</dbReference>
<dbReference type="Pfam" id="PF15274">
    <property type="entry name" value="MLIP"/>
    <property type="match status" value="1"/>
</dbReference>
<feature type="region of interest" description="Disordered" evidence="1">
    <location>
        <begin position="53"/>
        <end position="81"/>
    </location>
</feature>
<feature type="region of interest" description="Disordered" evidence="1">
    <location>
        <begin position="504"/>
        <end position="534"/>
    </location>
</feature>
<name>A0A8C1CDY0_CYPCA</name>
<protein>
    <submittedName>
        <fullName evidence="2">Uncharacterized protein</fullName>
    </submittedName>
</protein>
<feature type="compositionally biased region" description="Polar residues" evidence="1">
    <location>
        <begin position="710"/>
        <end position="720"/>
    </location>
</feature>
<reference evidence="2" key="2">
    <citation type="submission" date="2025-09" db="UniProtKB">
        <authorList>
            <consortium name="Ensembl"/>
        </authorList>
    </citation>
    <scope>IDENTIFICATION</scope>
</reference>
<sequence length="770" mass="83644">MAEEGVYKAEVVYVQDPEEHQLGRNVLYFTFFLSQIQSTDNLTLKPLTMLAGPHTEFGSKPPESSPTTMETTDNKYPGISHLGFHSPSEAAEVSSGLFSNSSSQRGDALSPASSMDFCTSPASSKESIFFEGWDKERSWSALNMFSRDGSPGPLSGSVSPCSSIRSGVFTPSVVRIKHYSLAPGSSLLQMSSACGTPCCDSRASSPCSLTPRARHKPPPTQLSLLTAILRKGRLPVLSSALQRPYTPCWPFSPVNMSSCSACSAASSVAPMNVSKAKSCSSIDRPRTESCQVSKTQLRKPDHSSLSVSSVVKTPNEIPLMKPQERLESYQHFTSTSIALPTKHSPSPSSPTVQTANAHLSESGHKGNCLPTVPSSLLCSSISQINYSSAKSSYLSCSCTESQKNPSMSEDCCASLQPNKSIASLMQQYPMICQKNIQRVSSSDNLNSSVPQPKENKQSTLFQNGHKNYVERVHLSYPAFRLSPCSRPVGLTHLPFTPPVSPACPPIHPNSGSSTPDGCTLSPSPTVPSRQISPSPSYSFCSSPSSSLWGSTPDCADGNCKNRKKYKIKSTYKALAAIPTNTLLLEQQAIDEEVNKKEASFDPADSYSWKDPHAEMCSPAQLRQQTTEMYATIDEVLEDSIQRRQSKHVDKANVKSLAAEASRPQTSAPSPKWEKTYVRFSINLLTKPGVVKPVTATSRFTDEEIHHNPFMNLQGNKSNSDGRGASDRQPACGEGLPSERQGDCKTRLASDHTDQDLHRKCSHRHEAPFIQ</sequence>
<dbReference type="GeneTree" id="ENSGT00390000015862"/>